<protein>
    <submittedName>
        <fullName evidence="2">Uncharacterized protein</fullName>
    </submittedName>
</protein>
<evidence type="ECO:0000256" key="1">
    <source>
        <dbReference type="SAM" id="SignalP"/>
    </source>
</evidence>
<accession>A0A833YQD6</accession>
<comment type="caution">
    <text evidence="2">The sequence shown here is derived from an EMBL/GenBank/DDBJ whole genome shotgun (WGS) entry which is preliminary data.</text>
</comment>
<feature type="chain" id="PRO_5032919920" evidence="1">
    <location>
        <begin position="31"/>
        <end position="126"/>
    </location>
</feature>
<feature type="signal peptide" evidence="1">
    <location>
        <begin position="1"/>
        <end position="30"/>
    </location>
</feature>
<evidence type="ECO:0000313" key="2">
    <source>
        <dbReference type="EMBL" id="KAF6078218.1"/>
    </source>
</evidence>
<evidence type="ECO:0000313" key="3">
    <source>
        <dbReference type="Proteomes" id="UP000664940"/>
    </source>
</evidence>
<dbReference type="EMBL" id="JABVXQ010000014">
    <property type="protein sequence ID" value="KAF6078218.1"/>
    <property type="molecule type" value="Genomic_DNA"/>
</dbReference>
<sequence>MPPVQTQPGTHSEKLLVLPVLCIIVMSVRIEQVTQHLGLTAGSKWRDSLFFYPAITFPKDANHRQEPRGRTCWLAWAGGEVVGTVTAVMTEPGNALTAALWERTMKGPNPSDRQFPWCKYSHRSQR</sequence>
<name>A0A833YQD6_9CHIR</name>
<dbReference type="Proteomes" id="UP000664940">
    <property type="component" value="Unassembled WGS sequence"/>
</dbReference>
<reference evidence="2 3" key="1">
    <citation type="journal article" date="2020" name="Nature">
        <title>Six reference-quality genomes reveal evolution of bat adaptations.</title>
        <authorList>
            <person name="Jebb D."/>
            <person name="Huang Z."/>
            <person name="Pippel M."/>
            <person name="Hughes G.M."/>
            <person name="Lavrichenko K."/>
            <person name="Devanna P."/>
            <person name="Winkler S."/>
            <person name="Jermiin L.S."/>
            <person name="Skirmuntt E.C."/>
            <person name="Katzourakis A."/>
            <person name="Burkitt-Gray L."/>
            <person name="Ray D.A."/>
            <person name="Sullivan K.A.M."/>
            <person name="Roscito J.G."/>
            <person name="Kirilenko B.M."/>
            <person name="Davalos L.M."/>
            <person name="Corthals A.P."/>
            <person name="Power M.L."/>
            <person name="Jones G."/>
            <person name="Ransome R.D."/>
            <person name="Dechmann D.K.N."/>
            <person name="Locatelli A.G."/>
            <person name="Puechmaille S.J."/>
            <person name="Fedrigo O."/>
            <person name="Jarvis E.D."/>
            <person name="Hiller M."/>
            <person name="Vernes S.C."/>
            <person name="Myers E.W."/>
            <person name="Teeling E.C."/>
        </authorList>
    </citation>
    <scope>NUCLEOTIDE SEQUENCE [LARGE SCALE GENOMIC DNA]</scope>
    <source>
        <strain evidence="2">Bat1K_MPI-CBG_1</strain>
    </source>
</reference>
<gene>
    <name evidence="2" type="ORF">HJG60_009097</name>
</gene>
<keyword evidence="1" id="KW-0732">Signal</keyword>
<proteinExistence type="predicted"/>
<dbReference type="AlphaFoldDB" id="A0A833YQD6"/>
<organism evidence="2 3">
    <name type="scientific">Phyllostomus discolor</name>
    <name type="common">pale spear-nosed bat</name>
    <dbReference type="NCBI Taxonomy" id="89673"/>
    <lineage>
        <taxon>Eukaryota</taxon>
        <taxon>Metazoa</taxon>
        <taxon>Chordata</taxon>
        <taxon>Craniata</taxon>
        <taxon>Vertebrata</taxon>
        <taxon>Euteleostomi</taxon>
        <taxon>Mammalia</taxon>
        <taxon>Eutheria</taxon>
        <taxon>Laurasiatheria</taxon>
        <taxon>Chiroptera</taxon>
        <taxon>Yangochiroptera</taxon>
        <taxon>Phyllostomidae</taxon>
        <taxon>Phyllostominae</taxon>
        <taxon>Phyllostomus</taxon>
    </lineage>
</organism>